<dbReference type="InterPro" id="IPR053781">
    <property type="entry name" value="F-box_AtFBL13-like"/>
</dbReference>
<feature type="domain" description="F-box" evidence="1">
    <location>
        <begin position="338"/>
        <end position="391"/>
    </location>
</feature>
<dbReference type="SUPFAM" id="SSF81383">
    <property type="entry name" value="F-box domain"/>
    <property type="match status" value="2"/>
</dbReference>
<evidence type="ECO:0000259" key="1">
    <source>
        <dbReference type="PROSITE" id="PS50181"/>
    </source>
</evidence>
<dbReference type="PROSITE" id="PS50181">
    <property type="entry name" value="FBOX"/>
    <property type="match status" value="2"/>
</dbReference>
<organism evidence="2 3">
    <name type="scientific">Rhododendron simsii</name>
    <name type="common">Sims's rhododendron</name>
    <dbReference type="NCBI Taxonomy" id="118357"/>
    <lineage>
        <taxon>Eukaryota</taxon>
        <taxon>Viridiplantae</taxon>
        <taxon>Streptophyta</taxon>
        <taxon>Embryophyta</taxon>
        <taxon>Tracheophyta</taxon>
        <taxon>Spermatophyta</taxon>
        <taxon>Magnoliopsida</taxon>
        <taxon>eudicotyledons</taxon>
        <taxon>Gunneridae</taxon>
        <taxon>Pentapetalae</taxon>
        <taxon>asterids</taxon>
        <taxon>Ericales</taxon>
        <taxon>Ericaceae</taxon>
        <taxon>Ericoideae</taxon>
        <taxon>Rhodoreae</taxon>
        <taxon>Rhododendron</taxon>
    </lineage>
</organism>
<reference evidence="2" key="1">
    <citation type="submission" date="2019-11" db="EMBL/GenBank/DDBJ databases">
        <authorList>
            <person name="Liu Y."/>
            <person name="Hou J."/>
            <person name="Li T.-Q."/>
            <person name="Guan C.-H."/>
            <person name="Wu X."/>
            <person name="Wu H.-Z."/>
            <person name="Ling F."/>
            <person name="Zhang R."/>
            <person name="Shi X.-G."/>
            <person name="Ren J.-P."/>
            <person name="Chen E.-F."/>
            <person name="Sun J.-M."/>
        </authorList>
    </citation>
    <scope>NUCLEOTIDE SEQUENCE</scope>
    <source>
        <strain evidence="2">Adult_tree_wgs_1</strain>
        <tissue evidence="2">Leaves</tissue>
    </source>
</reference>
<dbReference type="EMBL" id="WJXA01000009">
    <property type="protein sequence ID" value="KAF7132075.1"/>
    <property type="molecule type" value="Genomic_DNA"/>
</dbReference>
<accession>A0A834LDQ7</accession>
<protein>
    <recommendedName>
        <fullName evidence="1">F-box domain-containing protein</fullName>
    </recommendedName>
</protein>
<dbReference type="CDD" id="cd22160">
    <property type="entry name" value="F-box_AtFBL13-like"/>
    <property type="match status" value="2"/>
</dbReference>
<dbReference type="SMART" id="SM00256">
    <property type="entry name" value="FBOX"/>
    <property type="match status" value="2"/>
</dbReference>
<dbReference type="Pfam" id="PF24758">
    <property type="entry name" value="LRR_At5g56370"/>
    <property type="match status" value="2"/>
</dbReference>
<dbReference type="PANTHER" id="PTHR31639:SF312">
    <property type="entry name" value="CYCLIN-LIKE F-BOX"/>
    <property type="match status" value="1"/>
</dbReference>
<sequence>MASSHFGRKDIISDLPRNIIESILQRMPIRDAARTSILSTKWRYVWTTISQLVLDNQFFEENFRIKPVVQLELAKAVEKILLLHNGPIQKFVLCLPVISFNGRSDIDHWILFLSRNGIKDFTLDNSINTRYEMHSCIYSCRELTRFKLINCIVKPPRELSGFQNVVELHFTRVAFGNNMLRTLLSRSGLLQKLSIMVCSGIGHLNINAPNLRELVIIGNSETDSLSFVNTAELRVCIIAMFKKMASLGGKTPSLVEFLADLPRVSDLILDSFFLEVLENFVDRFRALASKITDKLIYYIYVSFYIGVCGVTKCHGKQGNDSTHPRKMTTMNNPCFRTKDFISDLPKNIIESILARIPLRDAARTSILSSKWRYIWTTVSDLVLDKQFFADTLRTKGRVRQEFTNAVEKILLLHSGPIRKFDLCLPEIILGNFCSDIDRWILFLSRNGIKDLTLCSTIDMPYKMHSCIYSCRELTRLKLVNCILKPPSELSGFQYVIKLHFQRTTFGDNTLGPLLSRSGLLERLTIKYCSGIGHLNINAPNLNSLFIIDNNGLESLSFVDTSNLRYFFGSLCDKMGKTPTLMEFLVALPRVSKLNLDGFFLELLAAGGSPCKLPATFTLMNSLSLADVEFRDFNVFSCTLCLIQSCPNLKKLTFWFTINESSYEEQVVNYLEAPGCMDQTLTKLLCVTMHDLVGLKPQLLLIKLLLACSPMLETMFVGLSEQLDINERFEISKELSSFPRLSPKAAVKY</sequence>
<dbReference type="InterPro" id="IPR055411">
    <property type="entry name" value="LRR_FXL15/At3g58940/PEG3-like"/>
</dbReference>
<name>A0A834LDQ7_RHOSS</name>
<feature type="domain" description="F-box" evidence="1">
    <location>
        <begin position="9"/>
        <end position="62"/>
    </location>
</feature>
<dbReference type="Pfam" id="PF00646">
    <property type="entry name" value="F-box"/>
    <property type="match status" value="2"/>
</dbReference>
<proteinExistence type="predicted"/>
<dbReference type="InterPro" id="IPR032675">
    <property type="entry name" value="LRR_dom_sf"/>
</dbReference>
<keyword evidence="3" id="KW-1185">Reference proteome</keyword>
<dbReference type="SUPFAM" id="SSF52047">
    <property type="entry name" value="RNI-like"/>
    <property type="match status" value="2"/>
</dbReference>
<dbReference type="Gene3D" id="3.80.10.10">
    <property type="entry name" value="Ribonuclease Inhibitor"/>
    <property type="match status" value="2"/>
</dbReference>
<dbReference type="Proteomes" id="UP000626092">
    <property type="component" value="Unassembled WGS sequence"/>
</dbReference>
<dbReference type="OrthoDB" id="1722980at2759"/>
<evidence type="ECO:0000313" key="3">
    <source>
        <dbReference type="Proteomes" id="UP000626092"/>
    </source>
</evidence>
<dbReference type="InterPro" id="IPR001810">
    <property type="entry name" value="F-box_dom"/>
</dbReference>
<comment type="caution">
    <text evidence="2">The sequence shown here is derived from an EMBL/GenBank/DDBJ whole genome shotgun (WGS) entry which is preliminary data.</text>
</comment>
<dbReference type="AlphaFoldDB" id="A0A834LDQ7"/>
<dbReference type="InterPro" id="IPR036047">
    <property type="entry name" value="F-box-like_dom_sf"/>
</dbReference>
<evidence type="ECO:0000313" key="2">
    <source>
        <dbReference type="EMBL" id="KAF7132075.1"/>
    </source>
</evidence>
<dbReference type="PANTHER" id="PTHR31639">
    <property type="entry name" value="F-BOX PROTEIN-LIKE"/>
    <property type="match status" value="1"/>
</dbReference>
<gene>
    <name evidence="2" type="ORF">RHSIM_Rhsim09G0116900</name>
</gene>